<name>A0A1R2C9V7_9CILI</name>
<proteinExistence type="predicted"/>
<sequence length="186" mass="21826">MIAKAFKKDHNETNKIRRERSQMKIKELLKLNQSFSFTRLKRLPSKVEENKKISFKRLPIQHRKISVYNQSILNTSLCCIENNQKVEKTESISMKKLRLFSAKQLAPAKPLRYALEKTVKTESLLDSLGKSQKLIEYMEKLGRPCLTLNENSLWSKEIQKRQDFFNTSVYNSSLITKKVLKNLAFK</sequence>
<evidence type="ECO:0000313" key="1">
    <source>
        <dbReference type="EMBL" id="OMJ85783.1"/>
    </source>
</evidence>
<dbReference type="EMBL" id="MPUH01000226">
    <property type="protein sequence ID" value="OMJ85783.1"/>
    <property type="molecule type" value="Genomic_DNA"/>
</dbReference>
<reference evidence="1 2" key="1">
    <citation type="submission" date="2016-11" db="EMBL/GenBank/DDBJ databases">
        <title>The macronuclear genome of Stentor coeruleus: a giant cell with tiny introns.</title>
        <authorList>
            <person name="Slabodnick M."/>
            <person name="Ruby J.G."/>
            <person name="Reiff S.B."/>
            <person name="Swart E.C."/>
            <person name="Gosai S."/>
            <person name="Prabakaran S."/>
            <person name="Witkowska E."/>
            <person name="Larue G.E."/>
            <person name="Fisher S."/>
            <person name="Freeman R.M."/>
            <person name="Gunawardena J."/>
            <person name="Chu W."/>
            <person name="Stover N.A."/>
            <person name="Gregory B.D."/>
            <person name="Nowacki M."/>
            <person name="Derisi J."/>
            <person name="Roy S.W."/>
            <person name="Marshall W.F."/>
            <person name="Sood P."/>
        </authorList>
    </citation>
    <scope>NUCLEOTIDE SEQUENCE [LARGE SCALE GENOMIC DNA]</scope>
    <source>
        <strain evidence="1">WM001</strain>
    </source>
</reference>
<evidence type="ECO:0000313" key="2">
    <source>
        <dbReference type="Proteomes" id="UP000187209"/>
    </source>
</evidence>
<accession>A0A1R2C9V7</accession>
<protein>
    <submittedName>
        <fullName evidence="1">Uncharacterized protein</fullName>
    </submittedName>
</protein>
<dbReference type="AlphaFoldDB" id="A0A1R2C9V7"/>
<dbReference type="Proteomes" id="UP000187209">
    <property type="component" value="Unassembled WGS sequence"/>
</dbReference>
<comment type="caution">
    <text evidence="1">The sequence shown here is derived from an EMBL/GenBank/DDBJ whole genome shotgun (WGS) entry which is preliminary data.</text>
</comment>
<gene>
    <name evidence="1" type="ORF">SteCoe_12853</name>
</gene>
<keyword evidence="2" id="KW-1185">Reference proteome</keyword>
<organism evidence="1 2">
    <name type="scientific">Stentor coeruleus</name>
    <dbReference type="NCBI Taxonomy" id="5963"/>
    <lineage>
        <taxon>Eukaryota</taxon>
        <taxon>Sar</taxon>
        <taxon>Alveolata</taxon>
        <taxon>Ciliophora</taxon>
        <taxon>Postciliodesmatophora</taxon>
        <taxon>Heterotrichea</taxon>
        <taxon>Heterotrichida</taxon>
        <taxon>Stentoridae</taxon>
        <taxon>Stentor</taxon>
    </lineage>
</organism>